<dbReference type="EMBL" id="MCFD01000004">
    <property type="protein sequence ID" value="ORX71495.1"/>
    <property type="molecule type" value="Genomic_DNA"/>
</dbReference>
<reference evidence="1 2" key="1">
    <citation type="submission" date="2016-07" db="EMBL/GenBank/DDBJ databases">
        <title>Pervasive Adenine N6-methylation of Active Genes in Fungi.</title>
        <authorList>
            <consortium name="DOE Joint Genome Institute"/>
            <person name="Mondo S.J."/>
            <person name="Dannebaum R.O."/>
            <person name="Kuo R.C."/>
            <person name="Labutti K."/>
            <person name="Haridas S."/>
            <person name="Kuo A."/>
            <person name="Salamov A."/>
            <person name="Ahrendt S.R."/>
            <person name="Lipzen A."/>
            <person name="Sullivan W."/>
            <person name="Andreopoulos W.B."/>
            <person name="Clum A."/>
            <person name="Lindquist E."/>
            <person name="Daum C."/>
            <person name="Ramamoorthy G.K."/>
            <person name="Gryganskyi A."/>
            <person name="Culley D."/>
            <person name="Magnuson J.K."/>
            <person name="James T.Y."/>
            <person name="O'Malley M.A."/>
            <person name="Stajich J.E."/>
            <person name="Spatafora J.W."/>
            <person name="Visel A."/>
            <person name="Grigoriev I.V."/>
        </authorList>
    </citation>
    <scope>NUCLEOTIDE SEQUENCE [LARGE SCALE GENOMIC DNA]</scope>
    <source>
        <strain evidence="1 2">ATCC 12442</strain>
    </source>
</reference>
<sequence>MSSTFVSRIRVSHPNSTYSAEDDATTVAELNKNFSKWSLKTNRTEPDAALRYMQHLIATKQSFDMKIETLLPSAYREILSLNLKGKRKRGFTTNNIMVAGANIELQNQAFVRLTRHLKEANDGLQTAMIDYLEMLPDSDKKVAMTQKCLSIIDMERWGAFDSLEFATDVPGYLDEFVPRSVAASNEWKAFMIDTASPLVSYFVKVELGQVTGWAEAKEKLLTAFCTPRERSVLLEQRNATVAIGTCIGVLDYRKGIEPKTRISLRVLAATCTDRQQQVFADVLYKLRITNPSTYSFKNLRPYLPAVSVNERL</sequence>
<accession>A0A1Y1WDN2</accession>
<dbReference type="AlphaFoldDB" id="A0A1Y1WDN2"/>
<proteinExistence type="predicted"/>
<dbReference type="Proteomes" id="UP000193922">
    <property type="component" value="Unassembled WGS sequence"/>
</dbReference>
<evidence type="ECO:0000313" key="1">
    <source>
        <dbReference type="EMBL" id="ORX71495.1"/>
    </source>
</evidence>
<dbReference type="RefSeq" id="XP_040745010.1">
    <property type="nucleotide sequence ID" value="XM_040885447.1"/>
</dbReference>
<evidence type="ECO:0000313" key="2">
    <source>
        <dbReference type="Proteomes" id="UP000193922"/>
    </source>
</evidence>
<dbReference type="OrthoDB" id="10350958at2759"/>
<gene>
    <name evidence="1" type="ORF">DL89DRAFT_256503</name>
</gene>
<name>A0A1Y1WDN2_9FUNG</name>
<organism evidence="1 2">
    <name type="scientific">Linderina pennispora</name>
    <dbReference type="NCBI Taxonomy" id="61395"/>
    <lineage>
        <taxon>Eukaryota</taxon>
        <taxon>Fungi</taxon>
        <taxon>Fungi incertae sedis</taxon>
        <taxon>Zoopagomycota</taxon>
        <taxon>Kickxellomycotina</taxon>
        <taxon>Kickxellomycetes</taxon>
        <taxon>Kickxellales</taxon>
        <taxon>Kickxellaceae</taxon>
        <taxon>Linderina</taxon>
    </lineage>
</organism>
<comment type="caution">
    <text evidence="1">The sequence shown here is derived from an EMBL/GenBank/DDBJ whole genome shotgun (WGS) entry which is preliminary data.</text>
</comment>
<keyword evidence="2" id="KW-1185">Reference proteome</keyword>
<dbReference type="GeneID" id="63802095"/>
<protein>
    <submittedName>
        <fullName evidence="1">Uncharacterized protein</fullName>
    </submittedName>
</protein>